<feature type="non-terminal residue" evidence="1">
    <location>
        <position position="138"/>
    </location>
</feature>
<evidence type="ECO:0000313" key="2">
    <source>
        <dbReference type="Proteomes" id="UP001189429"/>
    </source>
</evidence>
<accession>A0ABN9W1B7</accession>
<reference evidence="1" key="1">
    <citation type="submission" date="2023-10" db="EMBL/GenBank/DDBJ databases">
        <authorList>
            <person name="Chen Y."/>
            <person name="Shah S."/>
            <person name="Dougan E. K."/>
            <person name="Thang M."/>
            <person name="Chan C."/>
        </authorList>
    </citation>
    <scope>NUCLEOTIDE SEQUENCE [LARGE SCALE GENOMIC DNA]</scope>
</reference>
<dbReference type="Proteomes" id="UP001189429">
    <property type="component" value="Unassembled WGS sequence"/>
</dbReference>
<sequence>AIETSEREATSSGRDAKDMRCDVALMAKEETSIEEVRKQDKQVLGENASDAEPEGRDVEVWVAMQQTSPELLAEKEKEQQKTGLLVSRAEAAGGRATGVEPVPVDATVEFTRERDVAKQAALNCSWPRVSWPVQRQAS</sequence>
<proteinExistence type="predicted"/>
<feature type="non-terminal residue" evidence="1">
    <location>
        <position position="1"/>
    </location>
</feature>
<organism evidence="1 2">
    <name type="scientific">Prorocentrum cordatum</name>
    <dbReference type="NCBI Taxonomy" id="2364126"/>
    <lineage>
        <taxon>Eukaryota</taxon>
        <taxon>Sar</taxon>
        <taxon>Alveolata</taxon>
        <taxon>Dinophyceae</taxon>
        <taxon>Prorocentrales</taxon>
        <taxon>Prorocentraceae</taxon>
        <taxon>Prorocentrum</taxon>
    </lineage>
</organism>
<gene>
    <name evidence="1" type="ORF">PCOR1329_LOCUS62771</name>
</gene>
<comment type="caution">
    <text evidence="1">The sequence shown here is derived from an EMBL/GenBank/DDBJ whole genome shotgun (WGS) entry which is preliminary data.</text>
</comment>
<keyword evidence="2" id="KW-1185">Reference proteome</keyword>
<dbReference type="EMBL" id="CAUYUJ010017941">
    <property type="protein sequence ID" value="CAK0879305.1"/>
    <property type="molecule type" value="Genomic_DNA"/>
</dbReference>
<name>A0ABN9W1B7_9DINO</name>
<evidence type="ECO:0000313" key="1">
    <source>
        <dbReference type="EMBL" id="CAK0879305.1"/>
    </source>
</evidence>
<protein>
    <submittedName>
        <fullName evidence="1">Uncharacterized protein</fullName>
    </submittedName>
</protein>